<gene>
    <name evidence="3" type="ORF">ACFFH4_17930</name>
</gene>
<dbReference type="RefSeq" id="WP_273847644.1">
    <property type="nucleotide sequence ID" value="NZ_JAQQWT010000029.1"/>
</dbReference>
<keyword evidence="3" id="KW-0808">Transferase</keyword>
<evidence type="ECO:0000259" key="1">
    <source>
        <dbReference type="Pfam" id="PF00534"/>
    </source>
</evidence>
<dbReference type="PANTHER" id="PTHR45947">
    <property type="entry name" value="SULFOQUINOVOSYL TRANSFERASE SQD2"/>
    <property type="match status" value="1"/>
</dbReference>
<dbReference type="EC" id="2.4.-.-" evidence="3"/>
<feature type="domain" description="Glycosyltransferase subfamily 4-like N-terminal" evidence="2">
    <location>
        <begin position="17"/>
        <end position="185"/>
    </location>
</feature>
<proteinExistence type="predicted"/>
<keyword evidence="4" id="KW-1185">Reference proteome</keyword>
<dbReference type="Pfam" id="PF13439">
    <property type="entry name" value="Glyco_transf_4"/>
    <property type="match status" value="1"/>
</dbReference>
<feature type="domain" description="Glycosyl transferase family 1" evidence="1">
    <location>
        <begin position="202"/>
        <end position="360"/>
    </location>
</feature>
<accession>A0ABV6NJA4</accession>
<evidence type="ECO:0000259" key="2">
    <source>
        <dbReference type="Pfam" id="PF13439"/>
    </source>
</evidence>
<dbReference type="Gene3D" id="3.40.50.2000">
    <property type="entry name" value="Glycogen Phosphorylase B"/>
    <property type="match status" value="2"/>
</dbReference>
<dbReference type="PANTHER" id="PTHR45947:SF15">
    <property type="entry name" value="TEICHURONIC ACID BIOSYNTHESIS GLYCOSYLTRANSFERASE TUAC-RELATED"/>
    <property type="match status" value="1"/>
</dbReference>
<keyword evidence="3" id="KW-0328">Glycosyltransferase</keyword>
<evidence type="ECO:0000313" key="4">
    <source>
        <dbReference type="Proteomes" id="UP001589833"/>
    </source>
</evidence>
<organism evidence="3 4">
    <name type="scientific">Halalkalibacter alkalisediminis</name>
    <dbReference type="NCBI Taxonomy" id="935616"/>
    <lineage>
        <taxon>Bacteria</taxon>
        <taxon>Bacillati</taxon>
        <taxon>Bacillota</taxon>
        <taxon>Bacilli</taxon>
        <taxon>Bacillales</taxon>
        <taxon>Bacillaceae</taxon>
        <taxon>Halalkalibacter</taxon>
    </lineage>
</organism>
<dbReference type="InterPro" id="IPR028098">
    <property type="entry name" value="Glyco_trans_4-like_N"/>
</dbReference>
<reference evidence="3 4" key="1">
    <citation type="submission" date="2024-09" db="EMBL/GenBank/DDBJ databases">
        <authorList>
            <person name="Sun Q."/>
            <person name="Mori K."/>
        </authorList>
    </citation>
    <scope>NUCLEOTIDE SEQUENCE [LARGE SCALE GENOMIC DNA]</scope>
    <source>
        <strain evidence="3 4">NCAIM B.02301</strain>
    </source>
</reference>
<dbReference type="GO" id="GO:0016757">
    <property type="term" value="F:glycosyltransferase activity"/>
    <property type="evidence" value="ECO:0007669"/>
    <property type="project" value="UniProtKB-KW"/>
</dbReference>
<comment type="caution">
    <text evidence="3">The sequence shown here is derived from an EMBL/GenBank/DDBJ whole genome shotgun (WGS) entry which is preliminary data.</text>
</comment>
<sequence>MNILHICSYYIGNQLYKNMVKELSTMGVNQHVFIPIKNKSSIGKNQLLTQNETIKYYYSNILNKYDRYLYLLKINKQLKEIEKSILSNESIDFVHAHTVFSDGGTAYQLYEKYGINYMVTVRNTDINRFYKYWIPLRPYMYKILLNARKVVFISHAYKKQMFSLLPAKVVSQIKSKCIVIPNGIDKYWHKESKETKVRKDKLSEINLLFIGMLNKNKNLKSVLLTCAKLCEQGYNAKLKVVGNGPLEDDFRSLTKELNIDKNVEFHGYITDKKSIKSIIDECDVFIMPSFKETFGLVYIEAMSRGLPVLYSKGQGIDGFFEEGEIGYSVDPLNIEAMVNAIVKIIVNYPEMSNNCIKKSKVFTWHTICGYYYKLYTNNNKVSSGF</sequence>
<dbReference type="EMBL" id="JBHLTR010000045">
    <property type="protein sequence ID" value="MFC0560845.1"/>
    <property type="molecule type" value="Genomic_DNA"/>
</dbReference>
<dbReference type="InterPro" id="IPR050194">
    <property type="entry name" value="Glycosyltransferase_grp1"/>
</dbReference>
<dbReference type="SUPFAM" id="SSF53756">
    <property type="entry name" value="UDP-Glycosyltransferase/glycogen phosphorylase"/>
    <property type="match status" value="1"/>
</dbReference>
<protein>
    <submittedName>
        <fullName evidence="3">Glycosyltransferase family 4 protein</fullName>
        <ecNumber evidence="3">2.4.-.-</ecNumber>
    </submittedName>
</protein>
<evidence type="ECO:0000313" key="3">
    <source>
        <dbReference type="EMBL" id="MFC0560845.1"/>
    </source>
</evidence>
<dbReference type="Proteomes" id="UP001589833">
    <property type="component" value="Unassembled WGS sequence"/>
</dbReference>
<name>A0ABV6NJA4_9BACI</name>
<dbReference type="InterPro" id="IPR001296">
    <property type="entry name" value="Glyco_trans_1"/>
</dbReference>
<dbReference type="CDD" id="cd03801">
    <property type="entry name" value="GT4_PimA-like"/>
    <property type="match status" value="1"/>
</dbReference>
<dbReference type="Pfam" id="PF00534">
    <property type="entry name" value="Glycos_transf_1"/>
    <property type="match status" value="1"/>
</dbReference>